<accession>A0AA39MTG7</accession>
<dbReference type="SUPFAM" id="SSF51905">
    <property type="entry name" value="FAD/NAD(P)-binding domain"/>
    <property type="match status" value="1"/>
</dbReference>
<dbReference type="PANTHER" id="PTHR11552:SF201">
    <property type="entry name" value="GLUCOSE-METHANOL-CHOLINE OXIDOREDUCTASE N-TERMINAL DOMAIN-CONTAINING PROTEIN"/>
    <property type="match status" value="1"/>
</dbReference>
<keyword evidence="3 8" id="KW-0285">Flavoprotein</keyword>
<protein>
    <submittedName>
        <fullName evidence="11">Alcohol oxidase</fullName>
    </submittedName>
</protein>
<keyword evidence="6" id="KW-0560">Oxidoreductase</keyword>
<dbReference type="PIRSF" id="PIRSF000137">
    <property type="entry name" value="Alcohol_oxidase"/>
    <property type="match status" value="1"/>
</dbReference>
<dbReference type="Proteomes" id="UP001175211">
    <property type="component" value="Unassembled WGS sequence"/>
</dbReference>
<dbReference type="InterPro" id="IPR000172">
    <property type="entry name" value="GMC_OxRdtase_N"/>
</dbReference>
<keyword evidence="5 8" id="KW-0274">FAD</keyword>
<evidence type="ECO:0000313" key="12">
    <source>
        <dbReference type="Proteomes" id="UP001175211"/>
    </source>
</evidence>
<dbReference type="GO" id="GO:0050660">
    <property type="term" value="F:flavin adenine dinucleotide binding"/>
    <property type="evidence" value="ECO:0007669"/>
    <property type="project" value="InterPro"/>
</dbReference>
<dbReference type="Gene3D" id="3.50.50.60">
    <property type="entry name" value="FAD/NAD(P)-binding domain"/>
    <property type="match status" value="1"/>
</dbReference>
<name>A0AA39MTG7_ARMTA</name>
<organism evidence="11 12">
    <name type="scientific">Armillaria tabescens</name>
    <name type="common">Ringless honey mushroom</name>
    <name type="synonym">Agaricus tabescens</name>
    <dbReference type="NCBI Taxonomy" id="1929756"/>
    <lineage>
        <taxon>Eukaryota</taxon>
        <taxon>Fungi</taxon>
        <taxon>Dikarya</taxon>
        <taxon>Basidiomycota</taxon>
        <taxon>Agaricomycotina</taxon>
        <taxon>Agaricomycetes</taxon>
        <taxon>Agaricomycetidae</taxon>
        <taxon>Agaricales</taxon>
        <taxon>Marasmiineae</taxon>
        <taxon>Physalacriaceae</taxon>
        <taxon>Desarmillaria</taxon>
    </lineage>
</organism>
<gene>
    <name evidence="11" type="ORF">EV420DRAFT_1648214</name>
</gene>
<evidence type="ECO:0000256" key="3">
    <source>
        <dbReference type="ARBA" id="ARBA00022630"/>
    </source>
</evidence>
<dbReference type="Pfam" id="PF05199">
    <property type="entry name" value="GMC_oxred_C"/>
    <property type="match status" value="1"/>
</dbReference>
<proteinExistence type="inferred from homology"/>
<dbReference type="InterPro" id="IPR012132">
    <property type="entry name" value="GMC_OxRdtase"/>
</dbReference>
<keyword evidence="7" id="KW-0325">Glycoprotein</keyword>
<dbReference type="EMBL" id="JAUEPS010000048">
    <property type="protein sequence ID" value="KAK0445982.1"/>
    <property type="molecule type" value="Genomic_DNA"/>
</dbReference>
<keyword evidence="4" id="KW-0732">Signal</keyword>
<evidence type="ECO:0000256" key="1">
    <source>
        <dbReference type="ARBA" id="ARBA00001974"/>
    </source>
</evidence>
<evidence type="ECO:0000256" key="8">
    <source>
        <dbReference type="RuleBase" id="RU003968"/>
    </source>
</evidence>
<comment type="similarity">
    <text evidence="2 8">Belongs to the GMC oxidoreductase family.</text>
</comment>
<evidence type="ECO:0000256" key="5">
    <source>
        <dbReference type="ARBA" id="ARBA00022827"/>
    </source>
</evidence>
<dbReference type="SUPFAM" id="SSF54373">
    <property type="entry name" value="FAD-linked reductases, C-terminal domain"/>
    <property type="match status" value="1"/>
</dbReference>
<evidence type="ECO:0000256" key="2">
    <source>
        <dbReference type="ARBA" id="ARBA00010790"/>
    </source>
</evidence>
<dbReference type="GeneID" id="85361674"/>
<dbReference type="InterPro" id="IPR036188">
    <property type="entry name" value="FAD/NAD-bd_sf"/>
</dbReference>
<sequence>MPIVSLQDLLGADVDILVVGGGTCGLATATRLAQNRPNTVVAVIEAGDYHQNDPLVDVPGMMSRAIHNPQYDWTYYTVPQKHAGNRQILQSHGKGLGGSSMLNFLGFVRPSKEELDAIEELGNEGWNWDSLSSYMKKAGTSLSERSFFSLAYRASAFKHRMNLSTDSASQHPRTRRTMDTKALHFITSDFSRSSITPELGPIAKSYPPQISEIHAPLLDSLECLGVPRNPDNSGGRPVGAFLAPTSVDSKTATRSYAASGYYAPNEHLPNLLVLTGTLTTKINFTAGAEGLQKATSVDIEKDGVKSTVNVKKEVLLSAGSLHTPQLLELSGVGNSKILAPLGIDTIIDLPGVGENLQDHALAPTVVEVDQSFKTFEIFGDPEQLADQQKLYAERKGLLAGVSSCFAFMPAAAFGSEANLADWEKCASVSAIPELDALHPSVRLGMEKQYEILRGWLKDPNQVFSQILTVNGHYPVAGVTPDPMKRYTTLLVSYMHPFTRGRVHITTTNPKAHPDLDPRYLANPADAGVLASMISFMRRLYKTGPVAESIQSVTVPPFDENTPADEVNRFVADTLATVHHPVGTASMLPKELGGVVDSRLRVYGSENLRVVDCSIIPLELSCNIQSVAYAIGEKAADIILSEASLL</sequence>
<comment type="cofactor">
    <cofactor evidence="1">
        <name>FAD</name>
        <dbReference type="ChEBI" id="CHEBI:57692"/>
    </cofactor>
</comment>
<evidence type="ECO:0000313" key="11">
    <source>
        <dbReference type="EMBL" id="KAK0445982.1"/>
    </source>
</evidence>
<dbReference type="Gene3D" id="3.30.560.10">
    <property type="entry name" value="Glucose Oxidase, domain 3"/>
    <property type="match status" value="1"/>
</dbReference>
<reference evidence="11" key="1">
    <citation type="submission" date="2023-06" db="EMBL/GenBank/DDBJ databases">
        <authorList>
            <consortium name="Lawrence Berkeley National Laboratory"/>
            <person name="Ahrendt S."/>
            <person name="Sahu N."/>
            <person name="Indic B."/>
            <person name="Wong-Bajracharya J."/>
            <person name="Merenyi Z."/>
            <person name="Ke H.-M."/>
            <person name="Monk M."/>
            <person name="Kocsube S."/>
            <person name="Drula E."/>
            <person name="Lipzen A."/>
            <person name="Balint B."/>
            <person name="Henrissat B."/>
            <person name="Andreopoulos B."/>
            <person name="Martin F.M."/>
            <person name="Harder C.B."/>
            <person name="Rigling D."/>
            <person name="Ford K.L."/>
            <person name="Foster G.D."/>
            <person name="Pangilinan J."/>
            <person name="Papanicolaou A."/>
            <person name="Barry K."/>
            <person name="LaButti K."/>
            <person name="Viragh M."/>
            <person name="Koriabine M."/>
            <person name="Yan M."/>
            <person name="Riley R."/>
            <person name="Champramary S."/>
            <person name="Plett K.L."/>
            <person name="Tsai I.J."/>
            <person name="Slot J."/>
            <person name="Sipos G."/>
            <person name="Plett J."/>
            <person name="Nagy L.G."/>
            <person name="Grigoriev I.V."/>
        </authorList>
    </citation>
    <scope>NUCLEOTIDE SEQUENCE</scope>
    <source>
        <strain evidence="11">CCBAS 213</strain>
    </source>
</reference>
<keyword evidence="12" id="KW-1185">Reference proteome</keyword>
<comment type="caution">
    <text evidence="11">The sequence shown here is derived from an EMBL/GenBank/DDBJ whole genome shotgun (WGS) entry which is preliminary data.</text>
</comment>
<dbReference type="PROSITE" id="PS00624">
    <property type="entry name" value="GMC_OXRED_2"/>
    <property type="match status" value="1"/>
</dbReference>
<dbReference type="AlphaFoldDB" id="A0AA39MTG7"/>
<dbReference type="GO" id="GO:0016614">
    <property type="term" value="F:oxidoreductase activity, acting on CH-OH group of donors"/>
    <property type="evidence" value="ECO:0007669"/>
    <property type="project" value="InterPro"/>
</dbReference>
<feature type="domain" description="Glucose-methanol-choline oxidoreductase N-terminal" evidence="9">
    <location>
        <begin position="93"/>
        <end position="116"/>
    </location>
</feature>
<evidence type="ECO:0000259" key="9">
    <source>
        <dbReference type="PROSITE" id="PS00623"/>
    </source>
</evidence>
<feature type="domain" description="Glucose-methanol-choline oxidoreductase N-terminal" evidence="10">
    <location>
        <begin position="319"/>
        <end position="333"/>
    </location>
</feature>
<evidence type="ECO:0000256" key="7">
    <source>
        <dbReference type="ARBA" id="ARBA00023180"/>
    </source>
</evidence>
<dbReference type="PROSITE" id="PS00623">
    <property type="entry name" value="GMC_OXRED_1"/>
    <property type="match status" value="1"/>
</dbReference>
<dbReference type="RefSeq" id="XP_060325623.1">
    <property type="nucleotide sequence ID" value="XM_060478126.1"/>
</dbReference>
<evidence type="ECO:0000256" key="4">
    <source>
        <dbReference type="ARBA" id="ARBA00022729"/>
    </source>
</evidence>
<evidence type="ECO:0000256" key="6">
    <source>
        <dbReference type="ARBA" id="ARBA00023002"/>
    </source>
</evidence>
<dbReference type="PANTHER" id="PTHR11552">
    <property type="entry name" value="GLUCOSE-METHANOL-CHOLINE GMC OXIDOREDUCTASE"/>
    <property type="match status" value="1"/>
</dbReference>
<evidence type="ECO:0000259" key="10">
    <source>
        <dbReference type="PROSITE" id="PS00624"/>
    </source>
</evidence>
<dbReference type="InterPro" id="IPR007867">
    <property type="entry name" value="GMC_OxRtase_C"/>
</dbReference>
<dbReference type="Pfam" id="PF00732">
    <property type="entry name" value="GMC_oxred_N"/>
    <property type="match status" value="1"/>
</dbReference>